<organism evidence="2 3">
    <name type="scientific">Cryobacterium shii</name>
    <dbReference type="NCBI Taxonomy" id="1259235"/>
    <lineage>
        <taxon>Bacteria</taxon>
        <taxon>Bacillati</taxon>
        <taxon>Actinomycetota</taxon>
        <taxon>Actinomycetes</taxon>
        <taxon>Micrococcales</taxon>
        <taxon>Microbacteriaceae</taxon>
        <taxon>Cryobacterium</taxon>
    </lineage>
</organism>
<name>A0AAQ2C759_9MICO</name>
<gene>
    <name evidence="2" type="ORF">E3O49_05965</name>
</gene>
<feature type="transmembrane region" description="Helical" evidence="1">
    <location>
        <begin position="12"/>
        <end position="31"/>
    </location>
</feature>
<protein>
    <recommendedName>
        <fullName evidence="4">Cardiolipin synthase N-terminal domain-containing protein</fullName>
    </recommendedName>
</protein>
<dbReference type="RefSeq" id="WP_134367133.1">
    <property type="nucleotide sequence ID" value="NZ_SOFY01000026.1"/>
</dbReference>
<keyword evidence="1" id="KW-0812">Transmembrane</keyword>
<evidence type="ECO:0000256" key="1">
    <source>
        <dbReference type="SAM" id="Phobius"/>
    </source>
</evidence>
<dbReference type="EMBL" id="SOFY01000026">
    <property type="protein sequence ID" value="TFC49693.1"/>
    <property type="molecule type" value="Genomic_DNA"/>
</dbReference>
<feature type="transmembrane region" description="Helical" evidence="1">
    <location>
        <begin position="43"/>
        <end position="65"/>
    </location>
</feature>
<keyword evidence="1" id="KW-0472">Membrane</keyword>
<comment type="caution">
    <text evidence="2">The sequence shown here is derived from an EMBL/GenBank/DDBJ whole genome shotgun (WGS) entry which is preliminary data.</text>
</comment>
<proteinExistence type="predicted"/>
<reference evidence="2 3" key="1">
    <citation type="submission" date="2019-03" db="EMBL/GenBank/DDBJ databases">
        <title>Genomics of glacier-inhabiting Cryobacterium strains.</title>
        <authorList>
            <person name="Liu Q."/>
            <person name="Xin Y.-H."/>
        </authorList>
    </citation>
    <scope>NUCLEOTIDE SEQUENCE [LARGE SCALE GENOMIC DNA]</scope>
    <source>
        <strain evidence="3">TMT1-22</strain>
    </source>
</reference>
<evidence type="ECO:0000313" key="2">
    <source>
        <dbReference type="EMBL" id="TFC49693.1"/>
    </source>
</evidence>
<evidence type="ECO:0008006" key="4">
    <source>
        <dbReference type="Google" id="ProtNLM"/>
    </source>
</evidence>
<accession>A0AAQ2C759</accession>
<keyword evidence="3" id="KW-1185">Reference proteome</keyword>
<keyword evidence="1" id="KW-1133">Transmembrane helix</keyword>
<sequence>MGSTTDIWDDIWLFFWTYVFIAYLTVMFSILADLFRDDTLSGWARAAWVLFLVFVPFVTALVYLVSRGSSMRERRVLRSAP</sequence>
<dbReference type="AlphaFoldDB" id="A0AAQ2C759"/>
<evidence type="ECO:0000313" key="3">
    <source>
        <dbReference type="Proteomes" id="UP000297403"/>
    </source>
</evidence>
<dbReference type="Proteomes" id="UP000297403">
    <property type="component" value="Unassembled WGS sequence"/>
</dbReference>